<dbReference type="GO" id="GO:0005730">
    <property type="term" value="C:nucleolus"/>
    <property type="evidence" value="ECO:0007669"/>
    <property type="project" value="UniProtKB-SubCell"/>
</dbReference>
<dbReference type="InterPro" id="IPR036322">
    <property type="entry name" value="WD40_repeat_dom_sf"/>
</dbReference>
<dbReference type="PANTHER" id="PTHR19855">
    <property type="entry name" value="WD40 REPEAT PROTEIN 12, 37"/>
    <property type="match status" value="1"/>
</dbReference>
<comment type="subcellular location">
    <subcellularLocation>
        <location evidence="1">Nucleus</location>
        <location evidence="1">Nucleolus</location>
    </subcellularLocation>
</comment>
<keyword evidence="2 5" id="KW-0853">WD repeat</keyword>
<keyword evidence="4" id="KW-0539">Nucleus</keyword>
<feature type="domain" description="NLE" evidence="6">
    <location>
        <begin position="7"/>
        <end position="68"/>
    </location>
</feature>
<dbReference type="EMBL" id="KB206398">
    <property type="protein sequence ID" value="ELP91990.1"/>
    <property type="molecule type" value="Genomic_DNA"/>
</dbReference>
<dbReference type="PRINTS" id="PR00320">
    <property type="entry name" value="GPROTEINBRPT"/>
</dbReference>
<dbReference type="Proteomes" id="UP000014680">
    <property type="component" value="Unassembled WGS sequence"/>
</dbReference>
<evidence type="ECO:0000256" key="5">
    <source>
        <dbReference type="PROSITE-ProRule" id="PRU00221"/>
    </source>
</evidence>
<dbReference type="PROSITE" id="PS50082">
    <property type="entry name" value="WD_REPEATS_2"/>
    <property type="match status" value="3"/>
</dbReference>
<dbReference type="OMA" id="DHKYVEF"/>
<evidence type="ECO:0000256" key="1">
    <source>
        <dbReference type="ARBA" id="ARBA00004604"/>
    </source>
</evidence>
<dbReference type="RefSeq" id="XP_004258761.1">
    <property type="nucleotide sequence ID" value="XM_004258713.1"/>
</dbReference>
<dbReference type="InterPro" id="IPR012972">
    <property type="entry name" value="NLE"/>
</dbReference>
<sequence length="403" mass="44674">MSEPTTIVRFSTKLNGYQVPTSNYDVPLSLTRLGLSKLINTLLQLETHIPFDFIVNGDFLRKTLGEHLTERDMSKEAVTEIEYTVALPAPEETWENDEKNWITCLRGVNGYLFSGNNISQITATQVSGKEIGQINWMTSPKFVKSISVSHANSHVGIAACGKSNTITIYAFENETFHEESILKGHTGSVESVCYSPDGQHLVSGSWDSTVNIWDLQNYNTPVQTSPLRTKSATKTVTAYMPITGHSQAVTKVLWPVEAQLFSSSLDGSIALWDASNGSMISAYKPGKTTLCLDYSTNNNLLLSGHNDCIIRISDPRQKNVAMKLMKSHVAMVQDVQWHPLSPYLFASAAFDYSIKVWDIRSVTPLCTIPLKGKGTAVCWNEKGDEFYSASSYGRLAAHRFTHN</sequence>
<name>A0A0A1UAH0_ENTIV</name>
<dbReference type="InterPro" id="IPR015943">
    <property type="entry name" value="WD40/YVTN_repeat-like_dom_sf"/>
</dbReference>
<evidence type="ECO:0000313" key="8">
    <source>
        <dbReference type="Proteomes" id="UP000014680"/>
    </source>
</evidence>
<organism evidence="7 8">
    <name type="scientific">Entamoeba invadens IP1</name>
    <dbReference type="NCBI Taxonomy" id="370355"/>
    <lineage>
        <taxon>Eukaryota</taxon>
        <taxon>Amoebozoa</taxon>
        <taxon>Evosea</taxon>
        <taxon>Archamoebae</taxon>
        <taxon>Mastigamoebida</taxon>
        <taxon>Entamoebidae</taxon>
        <taxon>Entamoeba</taxon>
    </lineage>
</organism>
<keyword evidence="3" id="KW-0677">Repeat</keyword>
<evidence type="ECO:0000259" key="6">
    <source>
        <dbReference type="Pfam" id="PF08154"/>
    </source>
</evidence>
<protein>
    <submittedName>
        <fullName evidence="7">WD repeat-containing protein, putative</fullName>
    </submittedName>
</protein>
<feature type="repeat" description="WD" evidence="5">
    <location>
        <begin position="182"/>
        <end position="223"/>
    </location>
</feature>
<evidence type="ECO:0000256" key="2">
    <source>
        <dbReference type="ARBA" id="ARBA00022574"/>
    </source>
</evidence>
<evidence type="ECO:0000256" key="3">
    <source>
        <dbReference type="ARBA" id="ARBA00022737"/>
    </source>
</evidence>
<dbReference type="OrthoDB" id="10251381at2759"/>
<dbReference type="SMART" id="SM00320">
    <property type="entry name" value="WD40"/>
    <property type="match status" value="6"/>
</dbReference>
<dbReference type="AlphaFoldDB" id="A0A0A1UAH0"/>
<dbReference type="GeneID" id="14890962"/>
<gene>
    <name evidence="7" type="ORF">EIN_386840</name>
</gene>
<dbReference type="InterPro" id="IPR001680">
    <property type="entry name" value="WD40_rpt"/>
</dbReference>
<dbReference type="InterPro" id="IPR020472">
    <property type="entry name" value="WD40_PAC1"/>
</dbReference>
<accession>A0A0A1UAH0</accession>
<reference evidence="7 8" key="1">
    <citation type="submission" date="2012-10" db="EMBL/GenBank/DDBJ databases">
        <authorList>
            <person name="Zafar N."/>
            <person name="Inman J."/>
            <person name="Hall N."/>
            <person name="Lorenzi H."/>
            <person name="Caler E."/>
        </authorList>
    </citation>
    <scope>NUCLEOTIDE SEQUENCE [LARGE SCALE GENOMIC DNA]</scope>
    <source>
        <strain evidence="7 8">IP1</strain>
    </source>
</reference>
<dbReference type="Pfam" id="PF08154">
    <property type="entry name" value="NLE"/>
    <property type="match status" value="1"/>
</dbReference>
<keyword evidence="8" id="KW-1185">Reference proteome</keyword>
<dbReference type="InterPro" id="IPR019775">
    <property type="entry name" value="WD40_repeat_CS"/>
</dbReference>
<dbReference type="PROSITE" id="PS50294">
    <property type="entry name" value="WD_REPEATS_REGION"/>
    <property type="match status" value="3"/>
</dbReference>
<dbReference type="VEuPathDB" id="AmoebaDB:EIN_386840"/>
<dbReference type="PANTHER" id="PTHR19855:SF11">
    <property type="entry name" value="RIBOSOME BIOGENESIS PROTEIN WDR12"/>
    <property type="match status" value="1"/>
</dbReference>
<proteinExistence type="predicted"/>
<dbReference type="Pfam" id="PF00400">
    <property type="entry name" value="WD40"/>
    <property type="match status" value="4"/>
</dbReference>
<dbReference type="PROSITE" id="PS00678">
    <property type="entry name" value="WD_REPEATS_1"/>
    <property type="match status" value="2"/>
</dbReference>
<dbReference type="KEGG" id="eiv:EIN_386840"/>
<evidence type="ECO:0000256" key="4">
    <source>
        <dbReference type="ARBA" id="ARBA00023242"/>
    </source>
</evidence>
<feature type="repeat" description="WD" evidence="5">
    <location>
        <begin position="325"/>
        <end position="367"/>
    </location>
</feature>
<dbReference type="SUPFAM" id="SSF50978">
    <property type="entry name" value="WD40 repeat-like"/>
    <property type="match status" value="1"/>
</dbReference>
<evidence type="ECO:0000313" key="7">
    <source>
        <dbReference type="EMBL" id="ELP91990.1"/>
    </source>
</evidence>
<feature type="repeat" description="WD" evidence="5">
    <location>
        <begin position="242"/>
        <end position="282"/>
    </location>
</feature>
<dbReference type="Gene3D" id="2.130.10.10">
    <property type="entry name" value="YVTN repeat-like/Quinoprotein amine dehydrogenase"/>
    <property type="match status" value="2"/>
</dbReference>